<evidence type="ECO:0008006" key="3">
    <source>
        <dbReference type="Google" id="ProtNLM"/>
    </source>
</evidence>
<reference evidence="1 2" key="1">
    <citation type="journal article" date="2021" name="Commun. Biol.">
        <title>The genome of Shorea leprosula (Dipterocarpaceae) highlights the ecological relevance of drought in aseasonal tropical rainforests.</title>
        <authorList>
            <person name="Ng K.K.S."/>
            <person name="Kobayashi M.J."/>
            <person name="Fawcett J.A."/>
            <person name="Hatakeyama M."/>
            <person name="Paape T."/>
            <person name="Ng C.H."/>
            <person name="Ang C.C."/>
            <person name="Tnah L.H."/>
            <person name="Lee C.T."/>
            <person name="Nishiyama T."/>
            <person name="Sese J."/>
            <person name="O'Brien M.J."/>
            <person name="Copetti D."/>
            <person name="Mohd Noor M.I."/>
            <person name="Ong R.C."/>
            <person name="Putra M."/>
            <person name="Sireger I.Z."/>
            <person name="Indrioko S."/>
            <person name="Kosugi Y."/>
            <person name="Izuno A."/>
            <person name="Isagi Y."/>
            <person name="Lee S.L."/>
            <person name="Shimizu K.K."/>
        </authorList>
    </citation>
    <scope>NUCLEOTIDE SEQUENCE [LARGE SCALE GENOMIC DNA]</scope>
    <source>
        <strain evidence="1">214</strain>
    </source>
</reference>
<organism evidence="1 2">
    <name type="scientific">Rubroshorea leprosula</name>
    <dbReference type="NCBI Taxonomy" id="152421"/>
    <lineage>
        <taxon>Eukaryota</taxon>
        <taxon>Viridiplantae</taxon>
        <taxon>Streptophyta</taxon>
        <taxon>Embryophyta</taxon>
        <taxon>Tracheophyta</taxon>
        <taxon>Spermatophyta</taxon>
        <taxon>Magnoliopsida</taxon>
        <taxon>eudicotyledons</taxon>
        <taxon>Gunneridae</taxon>
        <taxon>Pentapetalae</taxon>
        <taxon>rosids</taxon>
        <taxon>malvids</taxon>
        <taxon>Malvales</taxon>
        <taxon>Dipterocarpaceae</taxon>
        <taxon>Rubroshorea</taxon>
    </lineage>
</organism>
<comment type="caution">
    <text evidence="1">The sequence shown here is derived from an EMBL/GenBank/DDBJ whole genome shotgun (WGS) entry which is preliminary data.</text>
</comment>
<dbReference type="PANTHER" id="PTHR47951">
    <property type="entry name" value="OS08G0547900 PROTEIN"/>
    <property type="match status" value="1"/>
</dbReference>
<dbReference type="GO" id="GO:0004497">
    <property type="term" value="F:monooxygenase activity"/>
    <property type="evidence" value="ECO:0007669"/>
    <property type="project" value="InterPro"/>
</dbReference>
<dbReference type="AlphaFoldDB" id="A0AAV5LLR5"/>
<dbReference type="InterPro" id="IPR002401">
    <property type="entry name" value="Cyt_P450_E_grp-I"/>
</dbReference>
<proteinExistence type="predicted"/>
<evidence type="ECO:0000313" key="2">
    <source>
        <dbReference type="Proteomes" id="UP001054252"/>
    </source>
</evidence>
<gene>
    <name evidence="1" type="ORF">SLEP1_g46059</name>
</gene>
<dbReference type="GO" id="GO:0005506">
    <property type="term" value="F:iron ion binding"/>
    <property type="evidence" value="ECO:0007669"/>
    <property type="project" value="InterPro"/>
</dbReference>
<dbReference type="Gene3D" id="1.10.630.10">
    <property type="entry name" value="Cytochrome P450"/>
    <property type="match status" value="1"/>
</dbReference>
<dbReference type="EMBL" id="BPVZ01000126">
    <property type="protein sequence ID" value="GKV38113.1"/>
    <property type="molecule type" value="Genomic_DNA"/>
</dbReference>
<evidence type="ECO:0000313" key="1">
    <source>
        <dbReference type="EMBL" id="GKV38113.1"/>
    </source>
</evidence>
<protein>
    <recommendedName>
        <fullName evidence="3">Cytochrome P450</fullName>
    </recommendedName>
</protein>
<dbReference type="PANTHER" id="PTHR47951:SF3">
    <property type="entry name" value="CYTOCHROME P450, FAMILY 706, SUBFAMILY A, POLYPEPTIDE 4"/>
    <property type="match status" value="1"/>
</dbReference>
<sequence length="231" mass="26293">MDILQIQEGNLKTAAWTSWPPFLRDLPFLEPELHTYFAALARKYGPVVKLQLGTKIGILITSPTMAREVLKDQDITFANRDMPVVAKPVSYGGSNIIWNPYGPEWQMLRKVTVVKMLSNTTLDSVYSLRRRDVWETVAYIYSRVGSPGDDRAAVGAEFREAISDVTELLGLPNVSDFFPALARFDLQGLGKRMGKLVMKFDTIFDRIIDQRLKSVLRQKLENKTDIFYSQN</sequence>
<dbReference type="PRINTS" id="PR00463">
    <property type="entry name" value="EP450I"/>
</dbReference>
<dbReference type="Proteomes" id="UP001054252">
    <property type="component" value="Unassembled WGS sequence"/>
</dbReference>
<dbReference type="GO" id="GO:0016705">
    <property type="term" value="F:oxidoreductase activity, acting on paired donors, with incorporation or reduction of molecular oxygen"/>
    <property type="evidence" value="ECO:0007669"/>
    <property type="project" value="InterPro"/>
</dbReference>
<dbReference type="GO" id="GO:0020037">
    <property type="term" value="F:heme binding"/>
    <property type="evidence" value="ECO:0007669"/>
    <property type="project" value="InterPro"/>
</dbReference>
<dbReference type="SUPFAM" id="SSF48264">
    <property type="entry name" value="Cytochrome P450"/>
    <property type="match status" value="1"/>
</dbReference>
<name>A0AAV5LLR5_9ROSI</name>
<dbReference type="InterPro" id="IPR036396">
    <property type="entry name" value="Cyt_P450_sf"/>
</dbReference>
<keyword evidence="2" id="KW-1185">Reference proteome</keyword>
<dbReference type="Pfam" id="PF00067">
    <property type="entry name" value="p450"/>
    <property type="match status" value="1"/>
</dbReference>
<accession>A0AAV5LLR5</accession>
<dbReference type="InterPro" id="IPR001128">
    <property type="entry name" value="Cyt_P450"/>
</dbReference>